<evidence type="ECO:0000313" key="3">
    <source>
        <dbReference type="EMBL" id="SDM87966.1"/>
    </source>
</evidence>
<proteinExistence type="predicted"/>
<keyword evidence="1" id="KW-0472">Membrane</keyword>
<dbReference type="NCBIfam" id="NF035953">
    <property type="entry name" value="integrity_Cei"/>
    <property type="match status" value="1"/>
</dbReference>
<name>A0A1G9WV29_ALLAB</name>
<keyword evidence="4" id="KW-1185">Reference proteome</keyword>
<evidence type="ECO:0000259" key="2">
    <source>
        <dbReference type="Pfam" id="PF13399"/>
    </source>
</evidence>
<organism evidence="3 4">
    <name type="scientific">Allokutzneria albata</name>
    <name type="common">Kibdelosporangium albatum</name>
    <dbReference type="NCBI Taxonomy" id="211114"/>
    <lineage>
        <taxon>Bacteria</taxon>
        <taxon>Bacillati</taxon>
        <taxon>Actinomycetota</taxon>
        <taxon>Actinomycetes</taxon>
        <taxon>Pseudonocardiales</taxon>
        <taxon>Pseudonocardiaceae</taxon>
        <taxon>Allokutzneria</taxon>
    </lineage>
</organism>
<gene>
    <name evidence="3" type="ORF">SAMN04489726_3812</name>
</gene>
<evidence type="ECO:0000313" key="4">
    <source>
        <dbReference type="Proteomes" id="UP000183376"/>
    </source>
</evidence>
<dbReference type="STRING" id="211114.SAMN04489726_3812"/>
<sequence length="231" mass="24332">MAAASVRQIIGPAGYRKRKPVPALILLTVLGVLAVSVWTKVFSTSADVEAAVRCPAPSPAKPGASTAQAKPGQALPLDALDRTDPIAPNDIKVTVLNGSGKRGLASQVAERLVELGFNKANEPSDDPVYVNQDLDCRGQIRFGPNGASAARTMSFLLPCAQFVRDERQDGSIDVALGKKFTGVDPGSEAKQIFEQLKIWSEQQPESGGQQAAPAPPSLDQALVKAARTAYC</sequence>
<keyword evidence="1" id="KW-1133">Transmembrane helix</keyword>
<dbReference type="eggNOG" id="ENOG5032WRF">
    <property type="taxonomic scope" value="Bacteria"/>
</dbReference>
<feature type="transmembrane region" description="Helical" evidence="1">
    <location>
        <begin position="21"/>
        <end position="39"/>
    </location>
</feature>
<dbReference type="AlphaFoldDB" id="A0A1G9WV29"/>
<dbReference type="Pfam" id="PF13399">
    <property type="entry name" value="LytR_C"/>
    <property type="match status" value="1"/>
</dbReference>
<dbReference type="EMBL" id="LT629701">
    <property type="protein sequence ID" value="SDM87966.1"/>
    <property type="molecule type" value="Genomic_DNA"/>
</dbReference>
<dbReference type="Gene3D" id="3.30.70.2390">
    <property type="match status" value="1"/>
</dbReference>
<reference evidence="3 4" key="1">
    <citation type="submission" date="2016-10" db="EMBL/GenBank/DDBJ databases">
        <authorList>
            <person name="de Groot N.N."/>
        </authorList>
    </citation>
    <scope>NUCLEOTIDE SEQUENCE [LARGE SCALE GENOMIC DNA]</scope>
    <source>
        <strain evidence="3 4">DSM 44149</strain>
    </source>
</reference>
<keyword evidence="1" id="KW-0812">Transmembrane</keyword>
<accession>A0A1G9WV29</accession>
<feature type="domain" description="LytR/CpsA/Psr regulator C-terminal" evidence="2">
    <location>
        <begin position="90"/>
        <end position="180"/>
    </location>
</feature>
<dbReference type="RefSeq" id="WP_052407597.1">
    <property type="nucleotide sequence ID" value="NZ_JOEF01000016.1"/>
</dbReference>
<dbReference type="Proteomes" id="UP000183376">
    <property type="component" value="Chromosome I"/>
</dbReference>
<dbReference type="InterPro" id="IPR027381">
    <property type="entry name" value="LytR/CpsA/Psr_C"/>
</dbReference>
<protein>
    <submittedName>
        <fullName evidence="3">LytR cell envelope-related transcriptional attenuator</fullName>
    </submittedName>
</protein>
<evidence type="ECO:0000256" key="1">
    <source>
        <dbReference type="SAM" id="Phobius"/>
    </source>
</evidence>